<keyword evidence="3" id="KW-1185">Reference proteome</keyword>
<dbReference type="Gene3D" id="3.40.630.30">
    <property type="match status" value="1"/>
</dbReference>
<evidence type="ECO:0000313" key="3">
    <source>
        <dbReference type="Proteomes" id="UP000195918"/>
    </source>
</evidence>
<dbReference type="GO" id="GO:0016747">
    <property type="term" value="F:acyltransferase activity, transferring groups other than amino-acyl groups"/>
    <property type="evidence" value="ECO:0007669"/>
    <property type="project" value="InterPro"/>
</dbReference>
<name>A0A1X6WNJ6_9ENTE</name>
<feature type="domain" description="N-acetyltransferase" evidence="1">
    <location>
        <begin position="14"/>
        <end position="56"/>
    </location>
</feature>
<dbReference type="RefSeq" id="WP_086951437.1">
    <property type="nucleotide sequence ID" value="NZ_FWFD01000009.1"/>
</dbReference>
<sequence>MLYFIKTKDINTYKIIGIISVSLAENGTFCEIGYTMNRQFWRQEITYEMLKELINLLTYYG</sequence>
<protein>
    <recommendedName>
        <fullName evidence="1">N-acetyltransferase domain-containing protein</fullName>
    </recommendedName>
</protein>
<evidence type="ECO:0000259" key="1">
    <source>
        <dbReference type="Pfam" id="PF13302"/>
    </source>
</evidence>
<dbReference type="SUPFAM" id="SSF55729">
    <property type="entry name" value="Acyl-CoA N-acyltransferases (Nat)"/>
    <property type="match status" value="1"/>
</dbReference>
<accession>A0A1X6WNJ6</accession>
<dbReference type="AlphaFoldDB" id="A0A1X6WNJ6"/>
<evidence type="ECO:0000313" key="2">
    <source>
        <dbReference type="EMBL" id="SLM85802.1"/>
    </source>
</evidence>
<dbReference type="Pfam" id="PF13302">
    <property type="entry name" value="Acetyltransf_3"/>
    <property type="match status" value="1"/>
</dbReference>
<dbReference type="OrthoDB" id="9798081at2"/>
<reference evidence="3" key="1">
    <citation type="submission" date="2017-02" db="EMBL/GenBank/DDBJ databases">
        <authorList>
            <person name="Dridi B."/>
        </authorList>
    </citation>
    <scope>NUCLEOTIDE SEQUENCE [LARGE SCALE GENOMIC DNA]</scope>
    <source>
        <strain evidence="3">bH819</strain>
    </source>
</reference>
<dbReference type="Proteomes" id="UP000195918">
    <property type="component" value="Unassembled WGS sequence"/>
</dbReference>
<dbReference type="EMBL" id="FWFD01000009">
    <property type="protein sequence ID" value="SLM85802.1"/>
    <property type="molecule type" value="Genomic_DNA"/>
</dbReference>
<organism evidence="2 3">
    <name type="scientific">Vagococcus fluvialis bH819</name>
    <dbReference type="NCBI Taxonomy" id="1255619"/>
    <lineage>
        <taxon>Bacteria</taxon>
        <taxon>Bacillati</taxon>
        <taxon>Bacillota</taxon>
        <taxon>Bacilli</taxon>
        <taxon>Lactobacillales</taxon>
        <taxon>Enterococcaceae</taxon>
        <taxon>Vagococcus</taxon>
    </lineage>
</organism>
<gene>
    <name evidence="2" type="ORF">FM121_06855</name>
</gene>
<dbReference type="InterPro" id="IPR000182">
    <property type="entry name" value="GNAT_dom"/>
</dbReference>
<proteinExistence type="predicted"/>
<dbReference type="InterPro" id="IPR016181">
    <property type="entry name" value="Acyl_CoA_acyltransferase"/>
</dbReference>